<dbReference type="GeneID" id="62166228"/>
<evidence type="ECO:0000313" key="3">
    <source>
        <dbReference type="Proteomes" id="UP000781932"/>
    </source>
</evidence>
<name>A0A9P6HWG6_9PEZI</name>
<dbReference type="RefSeq" id="XP_038741564.1">
    <property type="nucleotide sequence ID" value="XM_038893154.1"/>
</dbReference>
<comment type="caution">
    <text evidence="2">The sequence shown here is derived from an EMBL/GenBank/DDBJ whole genome shotgun (WGS) entry which is preliminary data.</text>
</comment>
<feature type="compositionally biased region" description="Acidic residues" evidence="1">
    <location>
        <begin position="55"/>
        <end position="64"/>
    </location>
</feature>
<protein>
    <submittedName>
        <fullName evidence="2">Uncharacterized protein</fullName>
    </submittedName>
</protein>
<reference evidence="2" key="1">
    <citation type="submission" date="2020-03" db="EMBL/GenBank/DDBJ databases">
        <authorList>
            <person name="He L."/>
        </authorList>
    </citation>
    <scope>NUCLEOTIDE SEQUENCE</scope>
    <source>
        <strain evidence="2">CkLH20</strain>
    </source>
</reference>
<organism evidence="2 3">
    <name type="scientific">Colletotrichum karsti</name>
    <dbReference type="NCBI Taxonomy" id="1095194"/>
    <lineage>
        <taxon>Eukaryota</taxon>
        <taxon>Fungi</taxon>
        <taxon>Dikarya</taxon>
        <taxon>Ascomycota</taxon>
        <taxon>Pezizomycotina</taxon>
        <taxon>Sordariomycetes</taxon>
        <taxon>Hypocreomycetidae</taxon>
        <taxon>Glomerellales</taxon>
        <taxon>Glomerellaceae</taxon>
        <taxon>Colletotrichum</taxon>
        <taxon>Colletotrichum boninense species complex</taxon>
    </lineage>
</organism>
<reference evidence="2" key="2">
    <citation type="submission" date="2020-11" db="EMBL/GenBank/DDBJ databases">
        <title>Whole genome sequencing of Colletotrichum sp.</title>
        <authorList>
            <person name="Li H."/>
        </authorList>
    </citation>
    <scope>NUCLEOTIDE SEQUENCE</scope>
    <source>
        <strain evidence="2">CkLH20</strain>
    </source>
</reference>
<proteinExistence type="predicted"/>
<evidence type="ECO:0000313" key="2">
    <source>
        <dbReference type="EMBL" id="KAF9872103.1"/>
    </source>
</evidence>
<dbReference type="EMBL" id="JAATWM020000040">
    <property type="protein sequence ID" value="KAF9872103.1"/>
    <property type="molecule type" value="Genomic_DNA"/>
</dbReference>
<accession>A0A9P6HWG6</accession>
<gene>
    <name evidence="2" type="ORF">CkaCkLH20_10440</name>
</gene>
<dbReference type="AlphaFoldDB" id="A0A9P6HWG6"/>
<sequence>MIAARALRMAVLHSTPPPRPRRAIPPAVPFSQTPTRFYSLGARTTPPKPSTSPENDFDADDVDADTAGTEGRDEEQDKEMSAEKVFRRFLRQGPEKPSYGSAADFLRRIGKCLAFGCDETQTAEAARLAGIVAQDWADIQMGQGNAIIDPAAVHRDRIDRSKKDASWEPDSEVWGAIPRSFPVPAIAERAALKFLGYQLEVADPGIRAKWHQLQTRQRRAHNLGGHPAIRVVLVPPLTIRKINWPKYTRAVQNVSAYTRLESFEQVNDDYRFTLAVSIWSHRTNTLIAEAHVIMRLRPWQREKEMKWFVHEMGRLLNHESSGMVALYRNMNQALRRLETQTWDRTDAVEDFGSAA</sequence>
<keyword evidence="3" id="KW-1185">Reference proteome</keyword>
<dbReference type="OrthoDB" id="5538558at2759"/>
<feature type="region of interest" description="Disordered" evidence="1">
    <location>
        <begin position="12"/>
        <end position="81"/>
    </location>
</feature>
<dbReference type="Proteomes" id="UP000781932">
    <property type="component" value="Unassembled WGS sequence"/>
</dbReference>
<evidence type="ECO:0000256" key="1">
    <source>
        <dbReference type="SAM" id="MobiDB-lite"/>
    </source>
</evidence>